<name>A0ABP0HT26_9DINO</name>
<comment type="caution">
    <text evidence="2">The sequence shown here is derived from an EMBL/GenBank/DDBJ whole genome shotgun (WGS) entry which is preliminary data.</text>
</comment>
<feature type="transmembrane region" description="Helical" evidence="1">
    <location>
        <begin position="63"/>
        <end position="80"/>
    </location>
</feature>
<keyword evidence="3" id="KW-1185">Reference proteome</keyword>
<organism evidence="2 3">
    <name type="scientific">Durusdinium trenchii</name>
    <dbReference type="NCBI Taxonomy" id="1381693"/>
    <lineage>
        <taxon>Eukaryota</taxon>
        <taxon>Sar</taxon>
        <taxon>Alveolata</taxon>
        <taxon>Dinophyceae</taxon>
        <taxon>Suessiales</taxon>
        <taxon>Symbiodiniaceae</taxon>
        <taxon>Durusdinium</taxon>
    </lineage>
</organism>
<keyword evidence="1" id="KW-1133">Transmembrane helix</keyword>
<dbReference type="Proteomes" id="UP001642484">
    <property type="component" value="Unassembled WGS sequence"/>
</dbReference>
<accession>A0ABP0HT26</accession>
<keyword evidence="1" id="KW-0812">Transmembrane</keyword>
<reference evidence="2 3" key="1">
    <citation type="submission" date="2024-02" db="EMBL/GenBank/DDBJ databases">
        <authorList>
            <person name="Chen Y."/>
            <person name="Shah S."/>
            <person name="Dougan E. K."/>
            <person name="Thang M."/>
            <person name="Chan C."/>
        </authorList>
    </citation>
    <scope>NUCLEOTIDE SEQUENCE [LARGE SCALE GENOMIC DNA]</scope>
</reference>
<protein>
    <submittedName>
        <fullName evidence="2">Uncharacterized protein</fullName>
    </submittedName>
</protein>
<sequence>MPRPRTLEQQLQKCFQMALAKATGGEGHLHHLIRRDHSHWQTQAAGTWALGQEKPGFRMPFHLLLYVILLQLAILTNWQTCTCFLNVACRWHVYAKRAMLCKFCFTRTKDIEPYALWAA</sequence>
<dbReference type="EMBL" id="CAXAMN010001126">
    <property type="protein sequence ID" value="CAK8992751.1"/>
    <property type="molecule type" value="Genomic_DNA"/>
</dbReference>
<proteinExistence type="predicted"/>
<gene>
    <name evidence="2" type="ORF">CCMP2556_LOCUS2987</name>
</gene>
<evidence type="ECO:0000313" key="2">
    <source>
        <dbReference type="EMBL" id="CAK8992751.1"/>
    </source>
</evidence>
<evidence type="ECO:0000313" key="3">
    <source>
        <dbReference type="Proteomes" id="UP001642484"/>
    </source>
</evidence>
<evidence type="ECO:0000256" key="1">
    <source>
        <dbReference type="SAM" id="Phobius"/>
    </source>
</evidence>
<keyword evidence="1" id="KW-0472">Membrane</keyword>